<evidence type="ECO:0000313" key="1">
    <source>
        <dbReference type="EMBL" id="KAG2323660.1"/>
    </source>
</evidence>
<organism evidence="1 2">
    <name type="scientific">Brassica carinata</name>
    <name type="common">Ethiopian mustard</name>
    <name type="synonym">Abyssinian cabbage</name>
    <dbReference type="NCBI Taxonomy" id="52824"/>
    <lineage>
        <taxon>Eukaryota</taxon>
        <taxon>Viridiplantae</taxon>
        <taxon>Streptophyta</taxon>
        <taxon>Embryophyta</taxon>
        <taxon>Tracheophyta</taxon>
        <taxon>Spermatophyta</taxon>
        <taxon>Magnoliopsida</taxon>
        <taxon>eudicotyledons</taxon>
        <taxon>Gunneridae</taxon>
        <taxon>Pentapetalae</taxon>
        <taxon>rosids</taxon>
        <taxon>malvids</taxon>
        <taxon>Brassicales</taxon>
        <taxon>Brassicaceae</taxon>
        <taxon>Brassiceae</taxon>
        <taxon>Brassica</taxon>
    </lineage>
</organism>
<reference evidence="1 2" key="1">
    <citation type="submission" date="2020-02" db="EMBL/GenBank/DDBJ databases">
        <authorList>
            <person name="Ma Q."/>
            <person name="Huang Y."/>
            <person name="Song X."/>
            <person name="Pei D."/>
        </authorList>
    </citation>
    <scope>NUCLEOTIDE SEQUENCE [LARGE SCALE GENOMIC DNA]</scope>
    <source>
        <strain evidence="1">Sxm20200214</strain>
        <tissue evidence="1">Leaf</tissue>
    </source>
</reference>
<sequence length="148" mass="16931">MMDQVTGRSRWIAMEQVIKSVKREIVKSIAAVQALTWEAIGSRTCLICLHQLCLHNNVTGEVRGLLEAQIKSTDLTTFTTNLEQYQILDLLSKCQSRSMLDQPSELKTKEEMLLETNIDLERKNVPNIINNSNNKARALIKWYEDPVN</sequence>
<gene>
    <name evidence="1" type="ORF">Bca52824_016873</name>
</gene>
<comment type="caution">
    <text evidence="1">The sequence shown here is derived from an EMBL/GenBank/DDBJ whole genome shotgun (WGS) entry which is preliminary data.</text>
</comment>
<dbReference type="EMBL" id="JAAMPC010000003">
    <property type="protein sequence ID" value="KAG2323660.1"/>
    <property type="molecule type" value="Genomic_DNA"/>
</dbReference>
<proteinExistence type="predicted"/>
<dbReference type="Proteomes" id="UP000886595">
    <property type="component" value="Unassembled WGS sequence"/>
</dbReference>
<keyword evidence="2" id="KW-1185">Reference proteome</keyword>
<evidence type="ECO:0000313" key="2">
    <source>
        <dbReference type="Proteomes" id="UP000886595"/>
    </source>
</evidence>
<protein>
    <submittedName>
        <fullName evidence="1">Uncharacterized protein</fullName>
    </submittedName>
</protein>
<accession>A0A8X7W780</accession>
<dbReference type="AlphaFoldDB" id="A0A8X7W780"/>
<name>A0A8X7W780_BRACI</name>